<dbReference type="OrthoDB" id="9813321at2"/>
<feature type="region of interest" description="Disordered" evidence="1">
    <location>
        <begin position="51"/>
        <end position="73"/>
    </location>
</feature>
<gene>
    <name evidence="3" type="ORF">SAMN06296036_103263</name>
</gene>
<evidence type="ECO:0000313" key="4">
    <source>
        <dbReference type="Proteomes" id="UP000192907"/>
    </source>
</evidence>
<name>A0A1Y6BCK7_9BACT</name>
<feature type="domain" description="Putative regulatory protein FmdB zinc ribbon" evidence="2">
    <location>
        <begin position="1"/>
        <end position="41"/>
    </location>
</feature>
<dbReference type="NCBIfam" id="TIGR02605">
    <property type="entry name" value="CxxC_CxxC_SSSS"/>
    <property type="match status" value="1"/>
</dbReference>
<dbReference type="InterPro" id="IPR013429">
    <property type="entry name" value="Regulatory_FmdB_Zinc_ribbon"/>
</dbReference>
<keyword evidence="4" id="KW-1185">Reference proteome</keyword>
<dbReference type="EMBL" id="FWZT01000003">
    <property type="protein sequence ID" value="SMF02430.1"/>
    <property type="molecule type" value="Genomic_DNA"/>
</dbReference>
<dbReference type="SMART" id="SM00834">
    <property type="entry name" value="CxxC_CXXC_SSSS"/>
    <property type="match status" value="1"/>
</dbReference>
<sequence length="98" mass="10756">MPIYEFTCSDCGHQEAILKKLGDRTATCPQCHSLNFKKVISPCHGRVAGIGAPRTASQAPEREQKTAPSQGFSCAHGRASKLIKSYEKQYRVPEVHGK</sequence>
<dbReference type="Pfam" id="PF09723">
    <property type="entry name" value="Zn_ribbon_8"/>
    <property type="match status" value="1"/>
</dbReference>
<protein>
    <submittedName>
        <fullName evidence="3">Putative regulatory protein, FmdB family</fullName>
    </submittedName>
</protein>
<evidence type="ECO:0000256" key="1">
    <source>
        <dbReference type="SAM" id="MobiDB-lite"/>
    </source>
</evidence>
<dbReference type="AlphaFoldDB" id="A0A1Y6BCK7"/>
<dbReference type="Proteomes" id="UP000192907">
    <property type="component" value="Unassembled WGS sequence"/>
</dbReference>
<evidence type="ECO:0000313" key="3">
    <source>
        <dbReference type="EMBL" id="SMF02430.1"/>
    </source>
</evidence>
<accession>A0A1Y6BCK7</accession>
<organism evidence="3 4">
    <name type="scientific">Pseudobacteriovorax antillogorgiicola</name>
    <dbReference type="NCBI Taxonomy" id="1513793"/>
    <lineage>
        <taxon>Bacteria</taxon>
        <taxon>Pseudomonadati</taxon>
        <taxon>Bdellovibrionota</taxon>
        <taxon>Oligoflexia</taxon>
        <taxon>Oligoflexales</taxon>
        <taxon>Pseudobacteriovoracaceae</taxon>
        <taxon>Pseudobacteriovorax</taxon>
    </lineage>
</organism>
<dbReference type="RefSeq" id="WP_132315895.1">
    <property type="nucleotide sequence ID" value="NZ_FWZT01000003.1"/>
</dbReference>
<reference evidence="4" key="1">
    <citation type="submission" date="2017-04" db="EMBL/GenBank/DDBJ databases">
        <authorList>
            <person name="Varghese N."/>
            <person name="Submissions S."/>
        </authorList>
    </citation>
    <scope>NUCLEOTIDE SEQUENCE [LARGE SCALE GENOMIC DNA]</scope>
    <source>
        <strain evidence="4">RKEM611</strain>
    </source>
</reference>
<evidence type="ECO:0000259" key="2">
    <source>
        <dbReference type="SMART" id="SM00834"/>
    </source>
</evidence>
<proteinExistence type="predicted"/>